<dbReference type="GO" id="GO:0003723">
    <property type="term" value="F:RNA binding"/>
    <property type="evidence" value="ECO:0007669"/>
    <property type="project" value="UniProtKB-KW"/>
</dbReference>
<dbReference type="EMBL" id="VEVO01000006">
    <property type="protein sequence ID" value="KAF0040488.1"/>
    <property type="molecule type" value="Genomic_DNA"/>
</dbReference>
<evidence type="ECO:0000256" key="2">
    <source>
        <dbReference type="SAM" id="MobiDB-lite"/>
    </source>
</evidence>
<dbReference type="Proteomes" id="UP000438429">
    <property type="component" value="Unassembled WGS sequence"/>
</dbReference>
<dbReference type="AlphaFoldDB" id="A0A6A4T812"/>
<dbReference type="PANTHER" id="PTHR13968:SF33">
    <property type="entry name" value="RRM DOMAIN-CONTAINING PROTEIN"/>
    <property type="match status" value="1"/>
</dbReference>
<proteinExistence type="predicted"/>
<reference evidence="3 4" key="1">
    <citation type="submission" date="2019-06" db="EMBL/GenBank/DDBJ databases">
        <title>Draft genomes of female and male turbot (Scophthalmus maximus).</title>
        <authorList>
            <person name="Xu H."/>
            <person name="Xu X.-W."/>
            <person name="Shao C."/>
            <person name="Chen S."/>
        </authorList>
    </citation>
    <scope>NUCLEOTIDE SEQUENCE [LARGE SCALE GENOMIC DNA]</scope>
    <source>
        <strain evidence="3">Ysfricsl-2016a</strain>
        <tissue evidence="3">Blood</tissue>
    </source>
</reference>
<feature type="region of interest" description="Disordered" evidence="2">
    <location>
        <begin position="1"/>
        <end position="20"/>
    </location>
</feature>
<protein>
    <submittedName>
        <fullName evidence="3">Uncharacterized protein</fullName>
    </submittedName>
</protein>
<sequence>MNEEQRASRITAAKRGSGAPSRACGSLRVNAENHYLLTCPSVRAEVARTRLKGPLTSFSPRHHHYSTSPLIYDKAGWRVRAPLAVITLGLYGFCCTYRFVAGWLTTASGSTVQDFSERKIQWWREGRRRNSTTTMAAASDSCRHRQLQQRKLQHEHRTKINTTGSGSAWQVERHLSISSSRLLSIFYQGIIIHIAISKVTKVCKKYLDCGILTPQVTLVAIYIFFLKRNCQSVVVADYEIEYDRYPEDYYNRVFDYQRVPSSVPADPSPIKRPRPSSSSSSSSSTVALRMKSSRASSRNNNTLSPSSSSSKAKLKMAELLAIKRELTVIKVQIDGLLDCVDKMDKQRKDCS</sequence>
<feature type="non-terminal residue" evidence="3">
    <location>
        <position position="351"/>
    </location>
</feature>
<accession>A0A6A4T812</accession>
<evidence type="ECO:0000313" key="4">
    <source>
        <dbReference type="Proteomes" id="UP000438429"/>
    </source>
</evidence>
<comment type="caution">
    <text evidence="3">The sequence shown here is derived from an EMBL/GenBank/DDBJ whole genome shotgun (WGS) entry which is preliminary data.</text>
</comment>
<dbReference type="PANTHER" id="PTHR13968">
    <property type="entry name" value="HETEROGENEOUS NUCLEAR RIBONUCLEOPROTEIN"/>
    <property type="match status" value="1"/>
</dbReference>
<dbReference type="InterPro" id="IPR051186">
    <property type="entry name" value="RRM_HNRPC/RALY_subfam"/>
</dbReference>
<feature type="compositionally biased region" description="Low complexity" evidence="2">
    <location>
        <begin position="296"/>
        <end position="309"/>
    </location>
</feature>
<evidence type="ECO:0000313" key="3">
    <source>
        <dbReference type="EMBL" id="KAF0040488.1"/>
    </source>
</evidence>
<feature type="region of interest" description="Disordered" evidence="2">
    <location>
        <begin position="262"/>
        <end position="309"/>
    </location>
</feature>
<keyword evidence="1" id="KW-0694">RNA-binding</keyword>
<evidence type="ECO:0000256" key="1">
    <source>
        <dbReference type="ARBA" id="ARBA00022884"/>
    </source>
</evidence>
<name>A0A6A4T812_SCOMX</name>
<dbReference type="GO" id="GO:0005634">
    <property type="term" value="C:nucleus"/>
    <property type="evidence" value="ECO:0007669"/>
    <property type="project" value="TreeGrafter"/>
</dbReference>
<gene>
    <name evidence="3" type="ORF">F2P81_006386</name>
</gene>
<organism evidence="3 4">
    <name type="scientific">Scophthalmus maximus</name>
    <name type="common">Turbot</name>
    <name type="synonym">Psetta maxima</name>
    <dbReference type="NCBI Taxonomy" id="52904"/>
    <lineage>
        <taxon>Eukaryota</taxon>
        <taxon>Metazoa</taxon>
        <taxon>Chordata</taxon>
        <taxon>Craniata</taxon>
        <taxon>Vertebrata</taxon>
        <taxon>Euteleostomi</taxon>
        <taxon>Actinopterygii</taxon>
        <taxon>Neopterygii</taxon>
        <taxon>Teleostei</taxon>
        <taxon>Neoteleostei</taxon>
        <taxon>Acanthomorphata</taxon>
        <taxon>Carangaria</taxon>
        <taxon>Pleuronectiformes</taxon>
        <taxon>Pleuronectoidei</taxon>
        <taxon>Scophthalmidae</taxon>
        <taxon>Scophthalmus</taxon>
    </lineage>
</organism>